<feature type="region of interest" description="Disordered" evidence="1">
    <location>
        <begin position="1"/>
        <end position="22"/>
    </location>
</feature>
<organism evidence="3 4">
    <name type="scientific">Kinneretia aquatilis</name>
    <dbReference type="NCBI Taxonomy" id="2070761"/>
    <lineage>
        <taxon>Bacteria</taxon>
        <taxon>Pseudomonadati</taxon>
        <taxon>Pseudomonadota</taxon>
        <taxon>Betaproteobacteria</taxon>
        <taxon>Burkholderiales</taxon>
        <taxon>Sphaerotilaceae</taxon>
        <taxon>Roseateles</taxon>
    </lineage>
</organism>
<evidence type="ECO:0000259" key="2">
    <source>
        <dbReference type="Pfam" id="PF08543"/>
    </source>
</evidence>
<dbReference type="GO" id="GO:0009229">
    <property type="term" value="P:thiamine diphosphate biosynthetic process"/>
    <property type="evidence" value="ECO:0007669"/>
    <property type="project" value="UniProtKB-UniPathway"/>
</dbReference>
<dbReference type="Pfam" id="PF08543">
    <property type="entry name" value="Phos_pyr_kin"/>
    <property type="match status" value="1"/>
</dbReference>
<dbReference type="PANTHER" id="PTHR20858:SF17">
    <property type="entry name" value="HYDROXYMETHYLPYRIMIDINE_PHOSPHOMETHYLPYRIMIDINE KINASE THI20-RELATED"/>
    <property type="match status" value="1"/>
</dbReference>
<dbReference type="GO" id="GO:0009228">
    <property type="term" value="P:thiamine biosynthetic process"/>
    <property type="evidence" value="ECO:0007669"/>
    <property type="project" value="TreeGrafter"/>
</dbReference>
<comment type="caution">
    <text evidence="3">The sequence shown here is derived from an EMBL/GenBank/DDBJ whole genome shotgun (WGS) entry which is preliminary data.</text>
</comment>
<protein>
    <submittedName>
        <fullName evidence="3">Hydroxymethylpyrimidine/phosphomethylpyrimidine kinase</fullName>
    </submittedName>
</protein>
<dbReference type="InterPro" id="IPR013749">
    <property type="entry name" value="PM/HMP-P_kinase-1"/>
</dbReference>
<proteinExistence type="predicted"/>
<dbReference type="GO" id="GO:0008902">
    <property type="term" value="F:hydroxymethylpyrimidine kinase activity"/>
    <property type="evidence" value="ECO:0007669"/>
    <property type="project" value="TreeGrafter"/>
</dbReference>
<dbReference type="OrthoDB" id="9810880at2"/>
<evidence type="ECO:0000313" key="3">
    <source>
        <dbReference type="EMBL" id="PND37876.1"/>
    </source>
</evidence>
<dbReference type="GO" id="GO:0008972">
    <property type="term" value="F:phosphomethylpyrimidine kinase activity"/>
    <property type="evidence" value="ECO:0007669"/>
    <property type="project" value="TreeGrafter"/>
</dbReference>
<accession>A0A2N8KWN7</accession>
<evidence type="ECO:0000313" key="4">
    <source>
        <dbReference type="Proteomes" id="UP000235916"/>
    </source>
</evidence>
<feature type="domain" description="Pyridoxamine kinase/Phosphomethylpyrimidine kinase" evidence="2">
    <location>
        <begin position="35"/>
        <end position="277"/>
    </location>
</feature>
<keyword evidence="4" id="KW-1185">Reference proteome</keyword>
<keyword evidence="3" id="KW-0808">Transferase</keyword>
<dbReference type="PANTHER" id="PTHR20858">
    <property type="entry name" value="PHOSPHOMETHYLPYRIMIDINE KINASE"/>
    <property type="match status" value="1"/>
</dbReference>
<dbReference type="Gene3D" id="3.40.1190.20">
    <property type="match status" value="1"/>
</dbReference>
<keyword evidence="3" id="KW-0418">Kinase</keyword>
<dbReference type="AlphaFoldDB" id="A0A2N8KWN7"/>
<dbReference type="EMBL" id="POSP01000003">
    <property type="protein sequence ID" value="PND37876.1"/>
    <property type="molecule type" value="Genomic_DNA"/>
</dbReference>
<reference evidence="3 4" key="1">
    <citation type="submission" date="2018-01" db="EMBL/GenBank/DDBJ databases">
        <title>Draft genome sequence of Paucibacter aquatile CR182 isolated from freshwater of the Nakdong River.</title>
        <authorList>
            <person name="Choi A."/>
            <person name="Chung E.J."/>
        </authorList>
    </citation>
    <scope>NUCLEOTIDE SEQUENCE [LARGE SCALE GENOMIC DNA]</scope>
    <source>
        <strain evidence="3 4">CR182</strain>
    </source>
</reference>
<dbReference type="GO" id="GO:0005829">
    <property type="term" value="C:cytosol"/>
    <property type="evidence" value="ECO:0007669"/>
    <property type="project" value="TreeGrafter"/>
</dbReference>
<name>A0A2N8KWN7_9BURK</name>
<dbReference type="Proteomes" id="UP000235916">
    <property type="component" value="Unassembled WGS sequence"/>
</dbReference>
<dbReference type="InterPro" id="IPR029056">
    <property type="entry name" value="Ribokinase-like"/>
</dbReference>
<feature type="region of interest" description="Disordered" evidence="1">
    <location>
        <begin position="293"/>
        <end position="324"/>
    </location>
</feature>
<evidence type="ECO:0000256" key="1">
    <source>
        <dbReference type="SAM" id="MobiDB-lite"/>
    </source>
</evidence>
<feature type="compositionally biased region" description="Low complexity" evidence="1">
    <location>
        <begin position="7"/>
        <end position="22"/>
    </location>
</feature>
<dbReference type="SUPFAM" id="SSF53613">
    <property type="entry name" value="Ribokinase-like"/>
    <property type="match status" value="1"/>
</dbReference>
<dbReference type="UniPathway" id="UPA00060">
    <property type="reaction ID" value="UER00138"/>
</dbReference>
<gene>
    <name evidence="3" type="ORF">C1O66_10290</name>
</gene>
<sequence length="324" mass="34000">MNHKTDTPSAADPTAPADEQEPQAPACVLSFNASDASGAGGLAGDIATIAAMGAHCLPVVSAIVLRDTAEVFEHHTLDPDTIAEQARLILEDVQISAWKVGFLGSAEGVSAVAEVLSDYPDVPLVAYLPNVSWLDEEQQASYLDAFRELVLPQTHVLVGNHKTLSDFLLPDWDADRPASPRELAVAAGQHGTAHVLVTGIQLPNQFVDNVLATPAGPVTGEKFERFEVNFVGAGDTLSAGLAALLSVGAEIHSAVGEALSFLDQALDGGFRPGMGNVVPDRFFWALPPSEEEEAAMAAEAAGHASTPTLTLDEPAPGRPPRRMH</sequence>
<dbReference type="RefSeq" id="WP_102767796.1">
    <property type="nucleotide sequence ID" value="NZ_CP124551.1"/>
</dbReference>